<evidence type="ECO:0000256" key="1">
    <source>
        <dbReference type="SAM" id="MobiDB-lite"/>
    </source>
</evidence>
<keyword evidence="4" id="KW-1185">Reference proteome</keyword>
<dbReference type="AlphaFoldDB" id="A0AAD6WK72"/>
<accession>A0AAD6WK72</accession>
<dbReference type="EMBL" id="JAQIZT010000001">
    <property type="protein sequence ID" value="KAJ7015259.1"/>
    <property type="molecule type" value="Genomic_DNA"/>
</dbReference>
<protein>
    <submittedName>
        <fullName evidence="3">Uncharacterized protein</fullName>
    </submittedName>
</protein>
<feature type="compositionally biased region" description="Polar residues" evidence="1">
    <location>
        <begin position="1"/>
        <end position="11"/>
    </location>
</feature>
<comment type="caution">
    <text evidence="3">The sequence shown here is derived from an EMBL/GenBank/DDBJ whole genome shotgun (WGS) entry which is preliminary data.</text>
</comment>
<evidence type="ECO:0000313" key="4">
    <source>
        <dbReference type="Proteomes" id="UP001164929"/>
    </source>
</evidence>
<feature type="region of interest" description="Disordered" evidence="1">
    <location>
        <begin position="1"/>
        <end position="24"/>
    </location>
</feature>
<proteinExistence type="predicted"/>
<reference evidence="3 4" key="1">
    <citation type="journal article" date="2023" name="Mol. Ecol. Resour.">
        <title>Chromosome-level genome assembly of a triploid poplar Populus alba 'Berolinensis'.</title>
        <authorList>
            <person name="Chen S."/>
            <person name="Yu Y."/>
            <person name="Wang X."/>
            <person name="Wang S."/>
            <person name="Zhang T."/>
            <person name="Zhou Y."/>
            <person name="He R."/>
            <person name="Meng N."/>
            <person name="Wang Y."/>
            <person name="Liu W."/>
            <person name="Liu Z."/>
            <person name="Liu J."/>
            <person name="Guo Q."/>
            <person name="Huang H."/>
            <person name="Sederoff R.R."/>
            <person name="Wang G."/>
            <person name="Qu G."/>
            <person name="Chen S."/>
        </authorList>
    </citation>
    <scope>NUCLEOTIDE SEQUENCE [LARGE SCALE GENOMIC DNA]</scope>
    <source>
        <strain evidence="3">SC-2020</strain>
    </source>
</reference>
<name>A0AAD6WK72_9ROSI</name>
<evidence type="ECO:0000313" key="3">
    <source>
        <dbReference type="EMBL" id="KAJ7015515.1"/>
    </source>
</evidence>
<feature type="compositionally biased region" description="Basic and acidic residues" evidence="1">
    <location>
        <begin position="14"/>
        <end position="24"/>
    </location>
</feature>
<gene>
    <name evidence="2" type="ORF">NC653_004536</name>
    <name evidence="3" type="ORF">NC653_004728</name>
</gene>
<sequence>MQHNRNLSPKNFLSRREDGSTLCS</sequence>
<dbReference type="EMBL" id="JAQIZT010000001">
    <property type="protein sequence ID" value="KAJ7015515.1"/>
    <property type="molecule type" value="Genomic_DNA"/>
</dbReference>
<evidence type="ECO:0000313" key="2">
    <source>
        <dbReference type="EMBL" id="KAJ7015259.1"/>
    </source>
</evidence>
<organism evidence="3 4">
    <name type="scientific">Populus alba x Populus x berolinensis</name>
    <dbReference type="NCBI Taxonomy" id="444605"/>
    <lineage>
        <taxon>Eukaryota</taxon>
        <taxon>Viridiplantae</taxon>
        <taxon>Streptophyta</taxon>
        <taxon>Embryophyta</taxon>
        <taxon>Tracheophyta</taxon>
        <taxon>Spermatophyta</taxon>
        <taxon>Magnoliopsida</taxon>
        <taxon>eudicotyledons</taxon>
        <taxon>Gunneridae</taxon>
        <taxon>Pentapetalae</taxon>
        <taxon>rosids</taxon>
        <taxon>fabids</taxon>
        <taxon>Malpighiales</taxon>
        <taxon>Salicaceae</taxon>
        <taxon>Saliceae</taxon>
        <taxon>Populus</taxon>
    </lineage>
</organism>
<dbReference type="Proteomes" id="UP001164929">
    <property type="component" value="Chromosome 1"/>
</dbReference>